<dbReference type="Proteomes" id="UP001385951">
    <property type="component" value="Unassembled WGS sequence"/>
</dbReference>
<keyword evidence="1" id="KW-0175">Coiled coil</keyword>
<accession>A0AAW0FK04</accession>
<reference evidence="3 4" key="1">
    <citation type="submission" date="2022-09" db="EMBL/GenBank/DDBJ databases">
        <authorList>
            <person name="Palmer J.M."/>
        </authorList>
    </citation>
    <scope>NUCLEOTIDE SEQUENCE [LARGE SCALE GENOMIC DNA]</scope>
    <source>
        <strain evidence="3 4">DSM 7382</strain>
    </source>
</reference>
<evidence type="ECO:0000256" key="1">
    <source>
        <dbReference type="SAM" id="Coils"/>
    </source>
</evidence>
<keyword evidence="2" id="KW-0812">Transmembrane</keyword>
<evidence type="ECO:0000256" key="2">
    <source>
        <dbReference type="SAM" id="Phobius"/>
    </source>
</evidence>
<keyword evidence="4" id="KW-1185">Reference proteome</keyword>
<dbReference type="AlphaFoldDB" id="A0AAW0FK04"/>
<organism evidence="3 4">
    <name type="scientific">Cerrena zonata</name>
    <dbReference type="NCBI Taxonomy" id="2478898"/>
    <lineage>
        <taxon>Eukaryota</taxon>
        <taxon>Fungi</taxon>
        <taxon>Dikarya</taxon>
        <taxon>Basidiomycota</taxon>
        <taxon>Agaricomycotina</taxon>
        <taxon>Agaricomycetes</taxon>
        <taxon>Polyporales</taxon>
        <taxon>Cerrenaceae</taxon>
        <taxon>Cerrena</taxon>
    </lineage>
</organism>
<evidence type="ECO:0000313" key="3">
    <source>
        <dbReference type="EMBL" id="KAK7678504.1"/>
    </source>
</evidence>
<keyword evidence="2" id="KW-1133">Transmembrane helix</keyword>
<name>A0AAW0FK04_9APHY</name>
<feature type="coiled-coil region" evidence="1">
    <location>
        <begin position="53"/>
        <end position="80"/>
    </location>
</feature>
<comment type="caution">
    <text evidence="3">The sequence shown here is derived from an EMBL/GenBank/DDBJ whole genome shotgun (WGS) entry which is preliminary data.</text>
</comment>
<dbReference type="EMBL" id="JASBNA010000071">
    <property type="protein sequence ID" value="KAK7678504.1"/>
    <property type="molecule type" value="Genomic_DNA"/>
</dbReference>
<keyword evidence="2" id="KW-0472">Membrane</keyword>
<feature type="transmembrane region" description="Helical" evidence="2">
    <location>
        <begin position="172"/>
        <end position="191"/>
    </location>
</feature>
<proteinExistence type="predicted"/>
<protein>
    <submittedName>
        <fullName evidence="3">Uncharacterized protein</fullName>
    </submittedName>
</protein>
<evidence type="ECO:0000313" key="4">
    <source>
        <dbReference type="Proteomes" id="UP001385951"/>
    </source>
</evidence>
<gene>
    <name evidence="3" type="ORF">QCA50_018565</name>
</gene>
<sequence length="221" mass="24582">MSSPTYDQPLLIEPIESAEGLSCSPAACPEIRQSDETDLSHLRAEISTQQGQIDTLNKGLASLMNELAEVKAELSRLDVSHKVTGLSRPIATFPHGLDVRTKDALPFSGTIVNTPLPIDDRLDNNPRQDSVIALIRPVIHHRFVLLRSECWAFFQKMENTLQRCFWSPPDRVLIKFTCIVVMAVAAIVLTVRSGVRSDSPHADTRPLWTKARSELTARTAF</sequence>